<dbReference type="GO" id="GO:0005524">
    <property type="term" value="F:ATP binding"/>
    <property type="evidence" value="ECO:0007669"/>
    <property type="project" value="UniProtKB-KW"/>
</dbReference>
<dbReference type="InterPro" id="IPR025662">
    <property type="entry name" value="Sigma_54_int_dom_ATP-bd_1"/>
</dbReference>
<sequence>MIRVFIFEPSSEREALLNKQLKGSNVRYQLFKEFDELQAALEENAHRLVLLDVDFLKEDLLEILPNLSIQFPQSTLIGFSAKPKHQLWPIILQHKIFVIPLGEKLIFDLPALISQYAQQAIETPEETAPDKEIRFIGQSKSIQDILHKIEYIAVSDIHVLITGETGSGKTVLAKLIHQKSARKRYPFFHINCAAIPDQLLEAELFGFKKGAFTGAVRDTPGKFKAAGKGTILLDEIGEMPVHLQAKILRVLDEGLYFPVGAVKTEKVSARIIAATNKNIEEEIANKKFRKDLYYRLNTIEIHIPPLRQRKEDISQLFDFYLDNYVKKYNIKKPAVQPNVYEVLKQYHWPGNIRELQNVVETIMYMKPQQITLSMLPQKIFNKMSATLIKAGSEHWTLEELKREYARYIYNLTGKNKAKSARVLGVDIKTFRKLINQV</sequence>
<dbReference type="SUPFAM" id="SSF52540">
    <property type="entry name" value="P-loop containing nucleoside triphosphate hydrolases"/>
    <property type="match status" value="1"/>
</dbReference>
<dbReference type="InterPro" id="IPR003593">
    <property type="entry name" value="AAA+_ATPase"/>
</dbReference>
<feature type="domain" description="Sigma-54 factor interaction" evidence="5">
    <location>
        <begin position="135"/>
        <end position="364"/>
    </location>
</feature>
<dbReference type="PROSITE" id="PS00688">
    <property type="entry name" value="SIGMA54_INTERACT_3"/>
    <property type="match status" value="1"/>
</dbReference>
<dbReference type="Proteomes" id="UP000183868">
    <property type="component" value="Chromosome"/>
</dbReference>
<dbReference type="Gene3D" id="3.40.50.300">
    <property type="entry name" value="P-loop containing nucleotide triphosphate hydrolases"/>
    <property type="match status" value="1"/>
</dbReference>
<evidence type="ECO:0000256" key="4">
    <source>
        <dbReference type="ARBA" id="ARBA00023163"/>
    </source>
</evidence>
<evidence type="ECO:0000313" key="8">
    <source>
        <dbReference type="Proteomes" id="UP000004671"/>
    </source>
</evidence>
<keyword evidence="4" id="KW-0804">Transcription</keyword>
<name>H1XSV1_CALAY</name>
<dbReference type="Proteomes" id="UP000004671">
    <property type="component" value="Chromosome"/>
</dbReference>
<dbReference type="PROSITE" id="PS00675">
    <property type="entry name" value="SIGMA54_INTERACT_1"/>
    <property type="match status" value="1"/>
</dbReference>
<dbReference type="KEGG" id="caby:Cabys_3532"/>
<reference evidence="7 8" key="1">
    <citation type="submission" date="2011-09" db="EMBL/GenBank/DDBJ databases">
        <title>The permanent draft genome of Caldithrix abyssi DSM 13497.</title>
        <authorList>
            <consortium name="US DOE Joint Genome Institute (JGI-PGF)"/>
            <person name="Lucas S."/>
            <person name="Han J."/>
            <person name="Lapidus A."/>
            <person name="Bruce D."/>
            <person name="Goodwin L."/>
            <person name="Pitluck S."/>
            <person name="Peters L."/>
            <person name="Kyrpides N."/>
            <person name="Mavromatis K."/>
            <person name="Ivanova N."/>
            <person name="Mikhailova N."/>
            <person name="Chertkov O."/>
            <person name="Detter J.C."/>
            <person name="Tapia R."/>
            <person name="Han C."/>
            <person name="Land M."/>
            <person name="Hauser L."/>
            <person name="Markowitz V."/>
            <person name="Cheng J.-F."/>
            <person name="Hugenholtz P."/>
            <person name="Woyke T."/>
            <person name="Wu D."/>
            <person name="Spring S."/>
            <person name="Brambilla E."/>
            <person name="Klenk H.-P."/>
            <person name="Eisen J.A."/>
        </authorList>
    </citation>
    <scope>NUCLEOTIDE SEQUENCE [LARGE SCALE GENOMIC DNA]</scope>
    <source>
        <strain evidence="7 8">DSM 13497</strain>
    </source>
</reference>
<keyword evidence="1" id="KW-0547">Nucleotide-binding</keyword>
<dbReference type="OrthoDB" id="9763792at2"/>
<dbReference type="STRING" id="880073.Cabys_3532"/>
<dbReference type="FunFam" id="3.40.50.300:FF:000006">
    <property type="entry name" value="DNA-binding transcriptional regulator NtrC"/>
    <property type="match status" value="1"/>
</dbReference>
<dbReference type="Pfam" id="PF25601">
    <property type="entry name" value="AAA_lid_14"/>
    <property type="match status" value="1"/>
</dbReference>
<dbReference type="PaxDb" id="880073-Calab_0688"/>
<keyword evidence="8" id="KW-1185">Reference proteome</keyword>
<keyword evidence="3" id="KW-0805">Transcription regulation</keyword>
<evidence type="ECO:0000313" key="7">
    <source>
        <dbReference type="EMBL" id="EHO40328.1"/>
    </source>
</evidence>
<evidence type="ECO:0000256" key="2">
    <source>
        <dbReference type="ARBA" id="ARBA00022840"/>
    </source>
</evidence>
<dbReference type="InterPro" id="IPR002078">
    <property type="entry name" value="Sigma_54_int"/>
</dbReference>
<dbReference type="EMBL" id="CM001402">
    <property type="protein sequence ID" value="EHO40328.1"/>
    <property type="molecule type" value="Genomic_DNA"/>
</dbReference>
<dbReference type="SMART" id="SM00382">
    <property type="entry name" value="AAA"/>
    <property type="match status" value="1"/>
</dbReference>
<dbReference type="eggNOG" id="COG3829">
    <property type="taxonomic scope" value="Bacteria"/>
</dbReference>
<protein>
    <submittedName>
        <fullName evidence="7">Sigma 54 interacting domain protein</fullName>
    </submittedName>
    <submittedName>
        <fullName evidence="6">Sigma-54 interaction domain-containing protein</fullName>
    </submittedName>
</protein>
<dbReference type="AlphaFoldDB" id="H1XSV1"/>
<dbReference type="PROSITE" id="PS50045">
    <property type="entry name" value="SIGMA54_INTERACT_4"/>
    <property type="match status" value="1"/>
</dbReference>
<evidence type="ECO:0000256" key="3">
    <source>
        <dbReference type="ARBA" id="ARBA00023015"/>
    </source>
</evidence>
<keyword evidence="2" id="KW-0067">ATP-binding</keyword>
<gene>
    <name evidence="6" type="ORF">Cabys_3532</name>
    <name evidence="7" type="ORF">Calab_0688</name>
</gene>
<evidence type="ECO:0000313" key="6">
    <source>
        <dbReference type="EMBL" id="APF20278.1"/>
    </source>
</evidence>
<evidence type="ECO:0000313" key="9">
    <source>
        <dbReference type="Proteomes" id="UP000183868"/>
    </source>
</evidence>
<dbReference type="EMBL" id="CP018099">
    <property type="protein sequence ID" value="APF20278.1"/>
    <property type="molecule type" value="Genomic_DNA"/>
</dbReference>
<dbReference type="InterPro" id="IPR058031">
    <property type="entry name" value="AAA_lid_NorR"/>
</dbReference>
<organism evidence="7 8">
    <name type="scientific">Caldithrix abyssi DSM 13497</name>
    <dbReference type="NCBI Taxonomy" id="880073"/>
    <lineage>
        <taxon>Bacteria</taxon>
        <taxon>Pseudomonadati</taxon>
        <taxon>Calditrichota</taxon>
        <taxon>Calditrichia</taxon>
        <taxon>Calditrichales</taxon>
        <taxon>Calditrichaceae</taxon>
        <taxon>Caldithrix</taxon>
    </lineage>
</organism>
<dbReference type="GO" id="GO:0006355">
    <property type="term" value="P:regulation of DNA-templated transcription"/>
    <property type="evidence" value="ECO:0007669"/>
    <property type="project" value="InterPro"/>
</dbReference>
<dbReference type="RefSeq" id="WP_006927280.1">
    <property type="nucleotide sequence ID" value="NZ_CM001402.1"/>
</dbReference>
<dbReference type="Pfam" id="PF00158">
    <property type="entry name" value="Sigma54_activat"/>
    <property type="match status" value="1"/>
</dbReference>
<proteinExistence type="predicted"/>
<evidence type="ECO:0000256" key="1">
    <source>
        <dbReference type="ARBA" id="ARBA00022741"/>
    </source>
</evidence>
<dbReference type="HOGENOM" id="CLU_000445_0_6_0"/>
<reference evidence="6 9" key="2">
    <citation type="submission" date="2016-11" db="EMBL/GenBank/DDBJ databases">
        <title>Genomic analysis of Caldithrix abyssi and proposal of a novel bacterial phylum Caldithrichaeota.</title>
        <authorList>
            <person name="Kublanov I."/>
            <person name="Sigalova O."/>
            <person name="Gavrilov S."/>
            <person name="Lebedinsky A."/>
            <person name="Ivanova N."/>
            <person name="Daum C."/>
            <person name="Reddy T."/>
            <person name="Klenk H.P."/>
            <person name="Goker M."/>
            <person name="Reva O."/>
            <person name="Miroshnichenko M."/>
            <person name="Kyprides N."/>
            <person name="Woyke T."/>
            <person name="Gelfand M."/>
        </authorList>
    </citation>
    <scope>NUCLEOTIDE SEQUENCE [LARGE SCALE GENOMIC DNA]</scope>
    <source>
        <strain evidence="6 9">LF13</strain>
    </source>
</reference>
<dbReference type="Gene3D" id="1.10.8.60">
    <property type="match status" value="1"/>
</dbReference>
<evidence type="ECO:0000259" key="5">
    <source>
        <dbReference type="PROSITE" id="PS50045"/>
    </source>
</evidence>
<dbReference type="InParanoid" id="H1XSV1"/>
<accession>H1XSV1</accession>
<dbReference type="InterPro" id="IPR025944">
    <property type="entry name" value="Sigma_54_int_dom_CS"/>
</dbReference>
<dbReference type="InterPro" id="IPR027417">
    <property type="entry name" value="P-loop_NTPase"/>
</dbReference>
<dbReference type="CDD" id="cd00009">
    <property type="entry name" value="AAA"/>
    <property type="match status" value="1"/>
</dbReference>
<dbReference type="PANTHER" id="PTHR32071">
    <property type="entry name" value="TRANSCRIPTIONAL REGULATORY PROTEIN"/>
    <property type="match status" value="1"/>
</dbReference>
<dbReference type="PANTHER" id="PTHR32071:SF57">
    <property type="entry name" value="C4-DICARBOXYLATE TRANSPORT TRANSCRIPTIONAL REGULATORY PROTEIN DCTD"/>
    <property type="match status" value="1"/>
</dbReference>